<reference evidence="7" key="1">
    <citation type="journal article" date="2019" name="Int. J. Syst. Evol. Microbiol.">
        <title>The Global Catalogue of Microorganisms (GCM) 10K type strain sequencing project: providing services to taxonomists for standard genome sequencing and annotation.</title>
        <authorList>
            <consortium name="The Broad Institute Genomics Platform"/>
            <consortium name="The Broad Institute Genome Sequencing Center for Infectious Disease"/>
            <person name="Wu L."/>
            <person name="Ma J."/>
        </authorList>
    </citation>
    <scope>NUCLEOTIDE SEQUENCE [LARGE SCALE GENOMIC DNA]</scope>
    <source>
        <strain evidence="7">JCM 4087</strain>
    </source>
</reference>
<dbReference type="PANTHER" id="PTHR30349:SF41">
    <property type="entry name" value="INTEGRASE_RECOMBINASE PROTEIN MJ0367-RELATED"/>
    <property type="match status" value="1"/>
</dbReference>
<feature type="compositionally biased region" description="Basic and acidic residues" evidence="4">
    <location>
        <begin position="80"/>
        <end position="93"/>
    </location>
</feature>
<accession>A0ABW1EEL1</accession>
<dbReference type="InterPro" id="IPR002104">
    <property type="entry name" value="Integrase_catalytic"/>
</dbReference>
<dbReference type="Gene3D" id="1.10.150.130">
    <property type="match status" value="1"/>
</dbReference>
<keyword evidence="2" id="KW-0238">DNA-binding</keyword>
<dbReference type="EMBL" id="JBHSPH010000002">
    <property type="protein sequence ID" value="MFC5861685.1"/>
    <property type="molecule type" value="Genomic_DNA"/>
</dbReference>
<dbReference type="Proteomes" id="UP001596091">
    <property type="component" value="Unassembled WGS sequence"/>
</dbReference>
<evidence type="ECO:0000256" key="4">
    <source>
        <dbReference type="SAM" id="MobiDB-lite"/>
    </source>
</evidence>
<evidence type="ECO:0000256" key="2">
    <source>
        <dbReference type="ARBA" id="ARBA00023125"/>
    </source>
</evidence>
<protein>
    <submittedName>
        <fullName evidence="6">Site-specific integrase</fullName>
    </submittedName>
</protein>
<evidence type="ECO:0000313" key="6">
    <source>
        <dbReference type="EMBL" id="MFC5861685.1"/>
    </source>
</evidence>
<dbReference type="CDD" id="cd00397">
    <property type="entry name" value="DNA_BRE_C"/>
    <property type="match status" value="1"/>
</dbReference>
<dbReference type="Gene3D" id="1.10.443.10">
    <property type="entry name" value="Intergrase catalytic core"/>
    <property type="match status" value="1"/>
</dbReference>
<comment type="caution">
    <text evidence="6">The sequence shown here is derived from an EMBL/GenBank/DDBJ whole genome shotgun (WGS) entry which is preliminary data.</text>
</comment>
<gene>
    <name evidence="6" type="ORF">ACFPT7_05230</name>
</gene>
<organism evidence="6 7">
    <name type="scientific">Acidicapsa dinghuensis</name>
    <dbReference type="NCBI Taxonomy" id="2218256"/>
    <lineage>
        <taxon>Bacteria</taxon>
        <taxon>Pseudomonadati</taxon>
        <taxon>Acidobacteriota</taxon>
        <taxon>Terriglobia</taxon>
        <taxon>Terriglobales</taxon>
        <taxon>Acidobacteriaceae</taxon>
        <taxon>Acidicapsa</taxon>
    </lineage>
</organism>
<evidence type="ECO:0000313" key="7">
    <source>
        <dbReference type="Proteomes" id="UP001596091"/>
    </source>
</evidence>
<dbReference type="InterPro" id="IPR010998">
    <property type="entry name" value="Integrase_recombinase_N"/>
</dbReference>
<dbReference type="Pfam" id="PF00589">
    <property type="entry name" value="Phage_integrase"/>
    <property type="match status" value="1"/>
</dbReference>
<sequence>MLSVYTRHHPDCKNAGDKTWRRCSCPKWIWGSLNGQFLRQSAKTPRWEEAEELRRQLSEGLLPATRPAATLDLSVNAPVPHRDSSNSERPHKPRVTVEKAVEAYLADATSRGVAPATHTKLTTIFRKQFLSWTQSQGFAYLDEIDLDALLNFRSSWSDAALAKQKKQSRLIGFFWTCVRRRYLQENPALGLGKIKVVQIPTDYFPPDEFERIIDATYRVCDNRGGFIDTDSNRTRLRTMTLLMRWSGLRIRDAITLERHRLHGDSLLLYQAKTGTPVYVPLPPFVVEALENLPAGPKPNLRYFFWSGNGDPKSAVANWQRSYRRLFKLTDIRTADGEIKRCHPHMFRDTFAVEMLLAGVPIDQVSLLLGHASVKITEKSYSPFVKARQVQLQESVRNAWKLGQHTGRGPENSPSASSASDKKRAGLQLIHTRKKTGTG</sequence>
<dbReference type="InterPro" id="IPR013762">
    <property type="entry name" value="Integrase-like_cat_sf"/>
</dbReference>
<feature type="domain" description="Tyr recombinase" evidence="5">
    <location>
        <begin position="199"/>
        <end position="396"/>
    </location>
</feature>
<feature type="region of interest" description="Disordered" evidence="4">
    <location>
        <begin position="402"/>
        <end position="438"/>
    </location>
</feature>
<name>A0ABW1EEL1_9BACT</name>
<dbReference type="InterPro" id="IPR050090">
    <property type="entry name" value="Tyrosine_recombinase_XerCD"/>
</dbReference>
<feature type="region of interest" description="Disordered" evidence="4">
    <location>
        <begin position="73"/>
        <end position="93"/>
    </location>
</feature>
<keyword evidence="3" id="KW-0233">DNA recombination</keyword>
<dbReference type="SUPFAM" id="SSF56349">
    <property type="entry name" value="DNA breaking-rejoining enzymes"/>
    <property type="match status" value="1"/>
</dbReference>
<evidence type="ECO:0000259" key="5">
    <source>
        <dbReference type="PROSITE" id="PS51898"/>
    </source>
</evidence>
<dbReference type="RefSeq" id="WP_263337181.1">
    <property type="nucleotide sequence ID" value="NZ_JAGSYH010000004.1"/>
</dbReference>
<dbReference type="InterPro" id="IPR011010">
    <property type="entry name" value="DNA_brk_join_enz"/>
</dbReference>
<dbReference type="PANTHER" id="PTHR30349">
    <property type="entry name" value="PHAGE INTEGRASE-RELATED"/>
    <property type="match status" value="1"/>
</dbReference>
<proteinExistence type="inferred from homology"/>
<evidence type="ECO:0000256" key="3">
    <source>
        <dbReference type="ARBA" id="ARBA00023172"/>
    </source>
</evidence>
<evidence type="ECO:0000256" key="1">
    <source>
        <dbReference type="ARBA" id="ARBA00008857"/>
    </source>
</evidence>
<dbReference type="PROSITE" id="PS51898">
    <property type="entry name" value="TYR_RECOMBINASE"/>
    <property type="match status" value="1"/>
</dbReference>
<keyword evidence="7" id="KW-1185">Reference proteome</keyword>
<comment type="similarity">
    <text evidence="1">Belongs to the 'phage' integrase family.</text>
</comment>